<accession>A0ABS9RHK7</accession>
<dbReference type="Gene3D" id="3.40.50.1110">
    <property type="entry name" value="SGNH hydrolase"/>
    <property type="match status" value="1"/>
</dbReference>
<comment type="similarity">
    <text evidence="1">Belongs to the 'GDSL' lipolytic enzyme family.</text>
</comment>
<evidence type="ECO:0000259" key="4">
    <source>
        <dbReference type="Pfam" id="PF13472"/>
    </source>
</evidence>
<evidence type="ECO:0000256" key="3">
    <source>
        <dbReference type="SAM" id="SignalP"/>
    </source>
</evidence>
<keyword evidence="6" id="KW-1185">Reference proteome</keyword>
<feature type="signal peptide" evidence="3">
    <location>
        <begin position="1"/>
        <end position="21"/>
    </location>
</feature>
<dbReference type="InterPro" id="IPR037459">
    <property type="entry name" value="RhgT-like"/>
</dbReference>
<dbReference type="SUPFAM" id="SSF52266">
    <property type="entry name" value="SGNH hydrolase"/>
    <property type="match status" value="1"/>
</dbReference>
<feature type="domain" description="SGNH hydrolase-type esterase" evidence="4">
    <location>
        <begin position="28"/>
        <end position="222"/>
    </location>
</feature>
<sequence>MKRILNLNLIILLLITSSCMAQTTIYMIGDSTMANKKNPETNPEHGWGQVLPNYVADGVLVDNRAVNGRSSRSFIGEGRWDSVLETLKAGDFVFIQFGHNDQKFKSPDRYTNPHTTYRHNLIKFVEETRSKGATPILFSSIVRRNFNEHGTLIDTHGEYPLETRLVALEYNVPFVDLQYFTEHLEETYGVEGSKKLHLHFEPGENPFYKDGKHDDTHLSNLGANEVAKLAVAELKKKAPSMVKYLK</sequence>
<reference evidence="5" key="1">
    <citation type="submission" date="2022-02" db="EMBL/GenBank/DDBJ databases">
        <title>Aestuariibaculum sp., a marine bacterium isolated from sediment in Guangxi.</title>
        <authorList>
            <person name="Ying J."/>
        </authorList>
    </citation>
    <scope>NUCLEOTIDE SEQUENCE</scope>
    <source>
        <strain evidence="5">L182</strain>
    </source>
</reference>
<dbReference type="InterPro" id="IPR036514">
    <property type="entry name" value="SGNH_hydro_sf"/>
</dbReference>
<name>A0ABS9RHK7_9FLAO</name>
<keyword evidence="2" id="KW-0378">Hydrolase</keyword>
<dbReference type="RefSeq" id="WP_317293008.1">
    <property type="nucleotide sequence ID" value="NZ_CP136709.1"/>
</dbReference>
<dbReference type="InterPro" id="IPR013830">
    <property type="entry name" value="SGNH_hydro"/>
</dbReference>
<dbReference type="Pfam" id="PF13472">
    <property type="entry name" value="Lipase_GDSL_2"/>
    <property type="match status" value="1"/>
</dbReference>
<evidence type="ECO:0000313" key="6">
    <source>
        <dbReference type="Proteomes" id="UP001156141"/>
    </source>
</evidence>
<dbReference type="EMBL" id="JAKVQD010000001">
    <property type="protein sequence ID" value="MCH4551689.1"/>
    <property type="molecule type" value="Genomic_DNA"/>
</dbReference>
<dbReference type="Proteomes" id="UP001156141">
    <property type="component" value="Unassembled WGS sequence"/>
</dbReference>
<protein>
    <submittedName>
        <fullName evidence="5">Rhamnogalacturonan acetylesterase</fullName>
    </submittedName>
</protein>
<comment type="caution">
    <text evidence="5">The sequence shown here is derived from an EMBL/GenBank/DDBJ whole genome shotgun (WGS) entry which is preliminary data.</text>
</comment>
<evidence type="ECO:0000313" key="5">
    <source>
        <dbReference type="EMBL" id="MCH4551689.1"/>
    </source>
</evidence>
<evidence type="ECO:0000256" key="1">
    <source>
        <dbReference type="ARBA" id="ARBA00008668"/>
    </source>
</evidence>
<feature type="chain" id="PRO_5047174587" evidence="3">
    <location>
        <begin position="22"/>
        <end position="246"/>
    </location>
</feature>
<dbReference type="PROSITE" id="PS51257">
    <property type="entry name" value="PROKAR_LIPOPROTEIN"/>
    <property type="match status" value="1"/>
</dbReference>
<dbReference type="PANTHER" id="PTHR43695:SF1">
    <property type="entry name" value="RHAMNOGALACTURONAN ACETYLESTERASE"/>
    <property type="match status" value="1"/>
</dbReference>
<gene>
    <name evidence="5" type="ORF">MKW35_03585</name>
</gene>
<evidence type="ECO:0000256" key="2">
    <source>
        <dbReference type="ARBA" id="ARBA00022801"/>
    </source>
</evidence>
<dbReference type="PANTHER" id="PTHR43695">
    <property type="entry name" value="PUTATIVE (AFU_ORTHOLOGUE AFUA_2G17250)-RELATED"/>
    <property type="match status" value="1"/>
</dbReference>
<dbReference type="CDD" id="cd01821">
    <property type="entry name" value="Rhamnogalacturan_acetylesterase_like"/>
    <property type="match status" value="1"/>
</dbReference>
<proteinExistence type="inferred from homology"/>
<keyword evidence="3" id="KW-0732">Signal</keyword>
<organism evidence="5 6">
    <name type="scientific">Aestuariibaculum lutulentum</name>
    <dbReference type="NCBI Taxonomy" id="2920935"/>
    <lineage>
        <taxon>Bacteria</taxon>
        <taxon>Pseudomonadati</taxon>
        <taxon>Bacteroidota</taxon>
        <taxon>Flavobacteriia</taxon>
        <taxon>Flavobacteriales</taxon>
        <taxon>Flavobacteriaceae</taxon>
    </lineage>
</organism>